<gene>
    <name evidence="1" type="ORF">MuYL_2513</name>
</gene>
<name>A0A223NX85_9SPHI</name>
<organism evidence="1 2">
    <name type="scientific">Mucilaginibacter xinganensis</name>
    <dbReference type="NCBI Taxonomy" id="1234841"/>
    <lineage>
        <taxon>Bacteria</taxon>
        <taxon>Pseudomonadati</taxon>
        <taxon>Bacteroidota</taxon>
        <taxon>Sphingobacteriia</taxon>
        <taxon>Sphingobacteriales</taxon>
        <taxon>Sphingobacteriaceae</taxon>
        <taxon>Mucilaginibacter</taxon>
    </lineage>
</organism>
<evidence type="ECO:0000313" key="1">
    <source>
        <dbReference type="EMBL" id="ASU34400.1"/>
    </source>
</evidence>
<dbReference type="InterPro" id="IPR029044">
    <property type="entry name" value="Nucleotide-diphossugar_trans"/>
</dbReference>
<dbReference type="AlphaFoldDB" id="A0A223NX85"/>
<evidence type="ECO:0000313" key="2">
    <source>
        <dbReference type="Proteomes" id="UP000215002"/>
    </source>
</evidence>
<sequence length="213" mass="24017">MSKRAVVSLATKNSRYVDGLARLSNSLRDNADGIDFLGFIHEAAVGSPLHADNNYAFKVYAIQKAIDAGYTQILWLDCSVYAVAPVQPIFDLIEAQGYWFEGAGCWLNDWCNDETLSFYEIDSNSQVPMIQSGFMGFNFDSYLGKLLFTNLKLAESAGLFNGSWDNHRHDQSCMSAIIHNYGERFSHQPEYVQYAGIYDQILNEKIIFKCMGL</sequence>
<dbReference type="KEGG" id="muc:MuYL_2513"/>
<dbReference type="Gene3D" id="3.90.550.10">
    <property type="entry name" value="Spore Coat Polysaccharide Biosynthesis Protein SpsA, Chain A"/>
    <property type="match status" value="1"/>
</dbReference>
<proteinExistence type="predicted"/>
<dbReference type="EMBL" id="CP022743">
    <property type="protein sequence ID" value="ASU34400.1"/>
    <property type="molecule type" value="Genomic_DNA"/>
</dbReference>
<reference evidence="1 2" key="1">
    <citation type="submission" date="2017-08" db="EMBL/GenBank/DDBJ databases">
        <title>Complete genome sequence of Mucilaginibacter sp. strain BJC16-A31.</title>
        <authorList>
            <consortium name="Henan University of Science and Technology"/>
            <person name="You X."/>
        </authorList>
    </citation>
    <scope>NUCLEOTIDE SEQUENCE [LARGE SCALE GENOMIC DNA]</scope>
    <source>
        <strain evidence="1 2">BJC16-A31</strain>
    </source>
</reference>
<accession>A0A223NX85</accession>
<dbReference type="Proteomes" id="UP000215002">
    <property type="component" value="Chromosome"/>
</dbReference>
<keyword evidence="2" id="KW-1185">Reference proteome</keyword>
<dbReference type="SUPFAM" id="SSF53448">
    <property type="entry name" value="Nucleotide-diphospho-sugar transferases"/>
    <property type="match status" value="1"/>
</dbReference>
<dbReference type="RefSeq" id="WP_157740796.1">
    <property type="nucleotide sequence ID" value="NZ_CP022743.1"/>
</dbReference>
<protein>
    <submittedName>
        <fullName evidence="1">Uncharacterized protein</fullName>
    </submittedName>
</protein>